<protein>
    <submittedName>
        <fullName evidence="2">Uncharacterized protein</fullName>
    </submittedName>
</protein>
<feature type="transmembrane region" description="Helical" evidence="1">
    <location>
        <begin position="12"/>
        <end position="30"/>
    </location>
</feature>
<dbReference type="Proteomes" id="UP000299102">
    <property type="component" value="Unassembled WGS sequence"/>
</dbReference>
<keyword evidence="1" id="KW-0472">Membrane</keyword>
<organism evidence="2 3">
    <name type="scientific">Eumeta variegata</name>
    <name type="common">Bagworm moth</name>
    <name type="synonym">Eumeta japonica</name>
    <dbReference type="NCBI Taxonomy" id="151549"/>
    <lineage>
        <taxon>Eukaryota</taxon>
        <taxon>Metazoa</taxon>
        <taxon>Ecdysozoa</taxon>
        <taxon>Arthropoda</taxon>
        <taxon>Hexapoda</taxon>
        <taxon>Insecta</taxon>
        <taxon>Pterygota</taxon>
        <taxon>Neoptera</taxon>
        <taxon>Endopterygota</taxon>
        <taxon>Lepidoptera</taxon>
        <taxon>Glossata</taxon>
        <taxon>Ditrysia</taxon>
        <taxon>Tineoidea</taxon>
        <taxon>Psychidae</taxon>
        <taxon>Oiketicinae</taxon>
        <taxon>Eumeta</taxon>
    </lineage>
</organism>
<proteinExistence type="predicted"/>
<dbReference type="AlphaFoldDB" id="A0A4C1TYT2"/>
<accession>A0A4C1TYT2</accession>
<keyword evidence="1" id="KW-1133">Transmembrane helix</keyword>
<comment type="caution">
    <text evidence="2">The sequence shown here is derived from an EMBL/GenBank/DDBJ whole genome shotgun (WGS) entry which is preliminary data.</text>
</comment>
<sequence length="108" mass="11970">MWNIFDGCGNHVSPVLFCQVTMILLLSYHFHKLPFRAMSLSFKHSSLVQSGSTVADDSHHVYRGRRLDVLLKASTWSQLQSNPVLCGSRATILMTEPSPPITVTLANG</sequence>
<keyword evidence="1" id="KW-0812">Transmembrane</keyword>
<dbReference type="EMBL" id="BGZK01000104">
    <property type="protein sequence ID" value="GBP19088.1"/>
    <property type="molecule type" value="Genomic_DNA"/>
</dbReference>
<evidence type="ECO:0000313" key="3">
    <source>
        <dbReference type="Proteomes" id="UP000299102"/>
    </source>
</evidence>
<evidence type="ECO:0000256" key="1">
    <source>
        <dbReference type="SAM" id="Phobius"/>
    </source>
</evidence>
<gene>
    <name evidence="2" type="ORF">EVAR_83401_1</name>
</gene>
<name>A0A4C1TYT2_EUMVA</name>
<evidence type="ECO:0000313" key="2">
    <source>
        <dbReference type="EMBL" id="GBP19088.1"/>
    </source>
</evidence>
<keyword evidence="3" id="KW-1185">Reference proteome</keyword>
<reference evidence="2 3" key="1">
    <citation type="journal article" date="2019" name="Commun. Biol.">
        <title>The bagworm genome reveals a unique fibroin gene that provides high tensile strength.</title>
        <authorList>
            <person name="Kono N."/>
            <person name="Nakamura H."/>
            <person name="Ohtoshi R."/>
            <person name="Tomita M."/>
            <person name="Numata K."/>
            <person name="Arakawa K."/>
        </authorList>
    </citation>
    <scope>NUCLEOTIDE SEQUENCE [LARGE SCALE GENOMIC DNA]</scope>
</reference>